<dbReference type="SUPFAM" id="SSF46689">
    <property type="entry name" value="Homeodomain-like"/>
    <property type="match status" value="2"/>
</dbReference>
<dbReference type="InterPro" id="IPR018060">
    <property type="entry name" value="HTH_AraC"/>
</dbReference>
<comment type="caution">
    <text evidence="5">The sequence shown here is derived from an EMBL/GenBank/DDBJ whole genome shotgun (WGS) entry which is preliminary data.</text>
</comment>
<dbReference type="GO" id="GO:0003700">
    <property type="term" value="F:DNA-binding transcription factor activity"/>
    <property type="evidence" value="ECO:0007669"/>
    <property type="project" value="InterPro"/>
</dbReference>
<dbReference type="InterPro" id="IPR054015">
    <property type="entry name" value="ExsA-like_N"/>
</dbReference>
<sequence>MKYFTLPEDLLENTQQHKDPIYILDYRTSVNSIKTRITFKHNLFSFLIEGDKVINYPGFGRQIDNSQFLLLPSGNCLMTEKITSAEGNYRSILFFFDNKVLGDVFIKYPDILKSVSSVSLRNTFLVFQHDDFLNNFVNSLNLMLNSGQHRNPAMQLLKLEELILHLCTQYPTQILSLRDALLGYNEGLEISKVMEANLENNLTVEELAFLCNISISTFKRRFTKIYNTSPNKWLLTKRMEHAARLLQKGDKASDIYYRLNYENLSSFIEAFKQIYGITPKKYQTRNMNV</sequence>
<dbReference type="EMBL" id="JACHCC010000009">
    <property type="protein sequence ID" value="MBB6501427.1"/>
    <property type="molecule type" value="Genomic_DNA"/>
</dbReference>
<evidence type="ECO:0000256" key="2">
    <source>
        <dbReference type="ARBA" id="ARBA00023125"/>
    </source>
</evidence>
<keyword evidence="1" id="KW-0805">Transcription regulation</keyword>
<dbReference type="RefSeq" id="WP_184627149.1">
    <property type="nucleotide sequence ID" value="NZ_JACHCC010000009.1"/>
</dbReference>
<evidence type="ECO:0000313" key="6">
    <source>
        <dbReference type="Proteomes" id="UP000521017"/>
    </source>
</evidence>
<proteinExistence type="predicted"/>
<name>A0A7X0J6X8_9SPHI</name>
<dbReference type="Pfam" id="PF22200">
    <property type="entry name" value="ExsA_N"/>
    <property type="match status" value="1"/>
</dbReference>
<protein>
    <submittedName>
        <fullName evidence="5">AraC-like DNA-binding protein</fullName>
    </submittedName>
</protein>
<dbReference type="Proteomes" id="UP000521017">
    <property type="component" value="Unassembled WGS sequence"/>
</dbReference>
<evidence type="ECO:0000256" key="1">
    <source>
        <dbReference type="ARBA" id="ARBA00023015"/>
    </source>
</evidence>
<evidence type="ECO:0000313" key="5">
    <source>
        <dbReference type="EMBL" id="MBB6501427.1"/>
    </source>
</evidence>
<keyword evidence="2 5" id="KW-0238">DNA-binding</keyword>
<evidence type="ECO:0000256" key="3">
    <source>
        <dbReference type="ARBA" id="ARBA00023163"/>
    </source>
</evidence>
<dbReference type="PANTHER" id="PTHR43280:SF2">
    <property type="entry name" value="HTH-TYPE TRANSCRIPTIONAL REGULATOR EXSA"/>
    <property type="match status" value="1"/>
</dbReference>
<dbReference type="AlphaFoldDB" id="A0A7X0J6X8"/>
<dbReference type="PANTHER" id="PTHR43280">
    <property type="entry name" value="ARAC-FAMILY TRANSCRIPTIONAL REGULATOR"/>
    <property type="match status" value="1"/>
</dbReference>
<reference evidence="5 6" key="1">
    <citation type="submission" date="2020-08" db="EMBL/GenBank/DDBJ databases">
        <title>Genomic Encyclopedia of Type Strains, Phase IV (KMG-V): Genome sequencing to study the core and pangenomes of soil and plant-associated prokaryotes.</title>
        <authorList>
            <person name="Whitman W."/>
        </authorList>
    </citation>
    <scope>NUCLEOTIDE SEQUENCE [LARGE SCALE GENOMIC DNA]</scope>
    <source>
        <strain evidence="5 6">M2T3</strain>
    </source>
</reference>
<dbReference type="PROSITE" id="PS01124">
    <property type="entry name" value="HTH_ARAC_FAMILY_2"/>
    <property type="match status" value="1"/>
</dbReference>
<dbReference type="GO" id="GO:0043565">
    <property type="term" value="F:sequence-specific DNA binding"/>
    <property type="evidence" value="ECO:0007669"/>
    <property type="project" value="InterPro"/>
</dbReference>
<dbReference type="Gene3D" id="1.10.10.60">
    <property type="entry name" value="Homeodomain-like"/>
    <property type="match status" value="1"/>
</dbReference>
<evidence type="ECO:0000259" key="4">
    <source>
        <dbReference type="PROSITE" id="PS01124"/>
    </source>
</evidence>
<gene>
    <name evidence="5" type="ORF">HDF25_003594</name>
</gene>
<dbReference type="Pfam" id="PF12833">
    <property type="entry name" value="HTH_18"/>
    <property type="match status" value="1"/>
</dbReference>
<dbReference type="InterPro" id="IPR009057">
    <property type="entry name" value="Homeodomain-like_sf"/>
</dbReference>
<accession>A0A7X0J6X8</accession>
<dbReference type="SMART" id="SM00342">
    <property type="entry name" value="HTH_ARAC"/>
    <property type="match status" value="1"/>
</dbReference>
<keyword evidence="3" id="KW-0804">Transcription</keyword>
<feature type="domain" description="HTH araC/xylS-type" evidence="4">
    <location>
        <begin position="188"/>
        <end position="285"/>
    </location>
</feature>
<organism evidence="5 6">
    <name type="scientific">Pedobacter cryoconitis</name>
    <dbReference type="NCBI Taxonomy" id="188932"/>
    <lineage>
        <taxon>Bacteria</taxon>
        <taxon>Pseudomonadati</taxon>
        <taxon>Bacteroidota</taxon>
        <taxon>Sphingobacteriia</taxon>
        <taxon>Sphingobacteriales</taxon>
        <taxon>Sphingobacteriaceae</taxon>
        <taxon>Pedobacter</taxon>
    </lineage>
</organism>